<proteinExistence type="predicted"/>
<dbReference type="OrthoDB" id="8019321at2"/>
<sequence>MFHTYGEIAAAHPTGKTRVRVGWFGRLILQVQIKHPNPNYPKPPRPGPYDPWANGAYYFWRDATLADLQCVGFEGHPRAVA</sequence>
<dbReference type="STRING" id="1235591.CAK95_24580"/>
<accession>A0A1W6ZX77</accession>
<dbReference type="EMBL" id="CP021112">
    <property type="protein sequence ID" value="ARQ01920.1"/>
    <property type="molecule type" value="Genomic_DNA"/>
</dbReference>
<dbReference type="RefSeq" id="WP_086090315.1">
    <property type="nucleotide sequence ID" value="NZ_CP021112.1"/>
</dbReference>
<dbReference type="Proteomes" id="UP000194137">
    <property type="component" value="Chromosome"/>
</dbReference>
<keyword evidence="2" id="KW-1185">Reference proteome</keyword>
<dbReference type="AlphaFoldDB" id="A0A1W6ZX77"/>
<evidence type="ECO:0000313" key="1">
    <source>
        <dbReference type="EMBL" id="ARQ01920.1"/>
    </source>
</evidence>
<evidence type="ECO:0000313" key="2">
    <source>
        <dbReference type="Proteomes" id="UP000194137"/>
    </source>
</evidence>
<organism evidence="1 2">
    <name type="scientific">Pseudorhodoplanes sinuspersici</name>
    <dbReference type="NCBI Taxonomy" id="1235591"/>
    <lineage>
        <taxon>Bacteria</taxon>
        <taxon>Pseudomonadati</taxon>
        <taxon>Pseudomonadota</taxon>
        <taxon>Alphaproteobacteria</taxon>
        <taxon>Hyphomicrobiales</taxon>
        <taxon>Pseudorhodoplanes</taxon>
    </lineage>
</organism>
<name>A0A1W6ZX77_9HYPH</name>
<reference evidence="1 2" key="1">
    <citation type="submission" date="2017-05" db="EMBL/GenBank/DDBJ databases">
        <title>Full genome sequence of Pseudorhodoplanes sinuspersici.</title>
        <authorList>
            <person name="Dastgheib S.M.M."/>
            <person name="Shavandi M."/>
            <person name="Tirandaz H."/>
        </authorList>
    </citation>
    <scope>NUCLEOTIDE SEQUENCE [LARGE SCALE GENOMIC DNA]</scope>
    <source>
        <strain evidence="1 2">RIPI110</strain>
    </source>
</reference>
<dbReference type="KEGG" id="psin:CAK95_24580"/>
<protein>
    <submittedName>
        <fullName evidence="1">Uncharacterized protein</fullName>
    </submittedName>
</protein>
<gene>
    <name evidence="1" type="ORF">CAK95_24580</name>
</gene>